<dbReference type="EnsemblMetazoa" id="ENSAATROPT007669">
    <property type="protein sequence ID" value="ENSAATROPP006879"/>
    <property type="gene ID" value="ENSAATROPG006248"/>
</dbReference>
<evidence type="ECO:0000313" key="1">
    <source>
        <dbReference type="EnsemblMetazoa" id="ENSAATROPP006879"/>
    </source>
</evidence>
<reference evidence="1" key="1">
    <citation type="submission" date="2024-04" db="UniProtKB">
        <authorList>
            <consortium name="EnsemblMetazoa"/>
        </authorList>
    </citation>
    <scope>IDENTIFICATION</scope>
    <source>
        <strain evidence="1">EBRO</strain>
    </source>
</reference>
<keyword evidence="2" id="KW-1185">Reference proteome</keyword>
<evidence type="ECO:0000313" key="2">
    <source>
        <dbReference type="Proteomes" id="UP000075880"/>
    </source>
</evidence>
<organism evidence="1 2">
    <name type="scientific">Anopheles atroparvus</name>
    <name type="common">European mosquito</name>
    <dbReference type="NCBI Taxonomy" id="41427"/>
    <lineage>
        <taxon>Eukaryota</taxon>
        <taxon>Metazoa</taxon>
        <taxon>Ecdysozoa</taxon>
        <taxon>Arthropoda</taxon>
        <taxon>Hexapoda</taxon>
        <taxon>Insecta</taxon>
        <taxon>Pterygota</taxon>
        <taxon>Neoptera</taxon>
        <taxon>Endopterygota</taxon>
        <taxon>Diptera</taxon>
        <taxon>Nematocera</taxon>
        <taxon>Culicoidea</taxon>
        <taxon>Culicidae</taxon>
        <taxon>Anophelinae</taxon>
        <taxon>Anopheles</taxon>
    </lineage>
</organism>
<sequence length="62" mass="6657">MGCAIVESNSNACTSSWSKYDAIAAVACFCYLTVITENPNHIGTSAFGVTRQSAICHHQYLV</sequence>
<name>A0AAG5D7Q2_ANOAO</name>
<accession>A0AAG5D7Q2</accession>
<dbReference type="Proteomes" id="UP000075880">
    <property type="component" value="Unassembled WGS sequence"/>
</dbReference>
<protein>
    <submittedName>
        <fullName evidence="1">Uncharacterized protein</fullName>
    </submittedName>
</protein>
<dbReference type="AlphaFoldDB" id="A0AAG5D7Q2"/>
<proteinExistence type="predicted"/>